<evidence type="ECO:0000256" key="8">
    <source>
        <dbReference type="ARBA" id="ARBA00023242"/>
    </source>
</evidence>
<keyword evidence="5" id="KW-0862">Zinc</keyword>
<protein>
    <recommendedName>
        <fullName evidence="2">GATA zinc finger domain-containing protein 1</fullName>
    </recommendedName>
</protein>
<dbReference type="OrthoDB" id="9994231at2759"/>
<dbReference type="InterPro" id="IPR000679">
    <property type="entry name" value="Znf_GATA"/>
</dbReference>
<proteinExistence type="predicted"/>
<sequence>MPKPTCVQCDTNDSLLWRSGENGQLCNDCHLTNTSSTKEIKVETSIKTEGDDKKEDREETDSKNGKNEVESTPAKATGKGTRKSTRATRYKPKTPAPTAPRQPAPRGRGRRSIFKRQPVKAPTATATVVTSDSVFYKGTYMQVGDIVSMVDLDGGIYYAQIRGFMTDQYCEKSAVVTWLLPTKASPPPEKGFDPATYIIGPEEELARKLDVMEFVMHAPSDYYKATNSPYPLIDKEVNNYTGFIWTSLEPKERSQS</sequence>
<reference evidence="12" key="2">
    <citation type="submission" date="2022-10" db="EMBL/GenBank/DDBJ databases">
        <authorList>
            <consortium name="ENA_rothamsted_submissions"/>
            <consortium name="culmorum"/>
            <person name="King R."/>
        </authorList>
    </citation>
    <scope>NUCLEOTIDE SEQUENCE</scope>
</reference>
<dbReference type="GO" id="GO:0006355">
    <property type="term" value="P:regulation of DNA-templated transcription"/>
    <property type="evidence" value="ECO:0007669"/>
    <property type="project" value="InterPro"/>
</dbReference>
<keyword evidence="7" id="KW-0804">Transcription</keyword>
<feature type="compositionally biased region" description="Basic and acidic residues" evidence="10">
    <location>
        <begin position="38"/>
        <end position="69"/>
    </location>
</feature>
<accession>A0A9N9R8R9</accession>
<comment type="subcellular location">
    <subcellularLocation>
        <location evidence="1">Nucleus</location>
    </subcellularLocation>
</comment>
<reference evidence="12" key="1">
    <citation type="submission" date="2021-12" db="EMBL/GenBank/DDBJ databases">
        <authorList>
            <person name="King R."/>
        </authorList>
    </citation>
    <scope>NUCLEOTIDE SEQUENCE</scope>
</reference>
<keyword evidence="6" id="KW-0805">Transcription regulation</keyword>
<keyword evidence="3" id="KW-0479">Metal-binding</keyword>
<evidence type="ECO:0000259" key="11">
    <source>
        <dbReference type="PROSITE" id="PS50114"/>
    </source>
</evidence>
<evidence type="ECO:0000313" key="13">
    <source>
        <dbReference type="Proteomes" id="UP001153714"/>
    </source>
</evidence>
<dbReference type="EMBL" id="OU893335">
    <property type="protein sequence ID" value="CAG9792592.1"/>
    <property type="molecule type" value="Genomic_DNA"/>
</dbReference>
<evidence type="ECO:0000256" key="4">
    <source>
        <dbReference type="ARBA" id="ARBA00022771"/>
    </source>
</evidence>
<dbReference type="Gene3D" id="3.30.50.10">
    <property type="entry name" value="Erythroid Transcription Factor GATA-1, subunit A"/>
    <property type="match status" value="1"/>
</dbReference>
<evidence type="ECO:0000256" key="7">
    <source>
        <dbReference type="ARBA" id="ARBA00023163"/>
    </source>
</evidence>
<feature type="compositionally biased region" description="Basic residues" evidence="10">
    <location>
        <begin position="80"/>
        <end position="92"/>
    </location>
</feature>
<evidence type="ECO:0000256" key="6">
    <source>
        <dbReference type="ARBA" id="ARBA00023015"/>
    </source>
</evidence>
<organism evidence="12 13">
    <name type="scientific">Diatraea saccharalis</name>
    <name type="common">sugarcane borer</name>
    <dbReference type="NCBI Taxonomy" id="40085"/>
    <lineage>
        <taxon>Eukaryota</taxon>
        <taxon>Metazoa</taxon>
        <taxon>Ecdysozoa</taxon>
        <taxon>Arthropoda</taxon>
        <taxon>Hexapoda</taxon>
        <taxon>Insecta</taxon>
        <taxon>Pterygota</taxon>
        <taxon>Neoptera</taxon>
        <taxon>Endopterygota</taxon>
        <taxon>Lepidoptera</taxon>
        <taxon>Glossata</taxon>
        <taxon>Ditrysia</taxon>
        <taxon>Pyraloidea</taxon>
        <taxon>Crambidae</taxon>
        <taxon>Crambinae</taxon>
        <taxon>Diatraea</taxon>
    </lineage>
</organism>
<dbReference type="InterPro" id="IPR039050">
    <property type="entry name" value="GATAD1"/>
</dbReference>
<dbReference type="GO" id="GO:0043565">
    <property type="term" value="F:sequence-specific DNA binding"/>
    <property type="evidence" value="ECO:0007669"/>
    <property type="project" value="InterPro"/>
</dbReference>
<evidence type="ECO:0000256" key="5">
    <source>
        <dbReference type="ARBA" id="ARBA00022833"/>
    </source>
</evidence>
<dbReference type="Proteomes" id="UP001153714">
    <property type="component" value="Chromosome 4"/>
</dbReference>
<dbReference type="GO" id="GO:0006325">
    <property type="term" value="P:chromatin organization"/>
    <property type="evidence" value="ECO:0007669"/>
    <property type="project" value="TreeGrafter"/>
</dbReference>
<evidence type="ECO:0000256" key="3">
    <source>
        <dbReference type="ARBA" id="ARBA00022723"/>
    </source>
</evidence>
<dbReference type="InterPro" id="IPR013088">
    <property type="entry name" value="Znf_NHR/GATA"/>
</dbReference>
<feature type="compositionally biased region" description="Basic residues" evidence="10">
    <location>
        <begin position="107"/>
        <end position="118"/>
    </location>
</feature>
<keyword evidence="8" id="KW-0539">Nucleus</keyword>
<dbReference type="AlphaFoldDB" id="A0A9N9R8R9"/>
<keyword evidence="4 9" id="KW-0863">Zinc-finger</keyword>
<feature type="domain" description="GATA-type" evidence="11">
    <location>
        <begin position="1"/>
        <end position="31"/>
    </location>
</feature>
<dbReference type="PANTHER" id="PTHR13340:SF2">
    <property type="entry name" value="GATA ZINC FINGER DOMAIN-CONTAINING PROTEIN 1"/>
    <property type="match status" value="1"/>
</dbReference>
<evidence type="ECO:0000256" key="1">
    <source>
        <dbReference type="ARBA" id="ARBA00004123"/>
    </source>
</evidence>
<keyword evidence="13" id="KW-1185">Reference proteome</keyword>
<feature type="region of interest" description="Disordered" evidence="10">
    <location>
        <begin position="29"/>
        <end position="119"/>
    </location>
</feature>
<feature type="compositionally biased region" description="Pro residues" evidence="10">
    <location>
        <begin position="94"/>
        <end position="103"/>
    </location>
</feature>
<dbReference type="PROSITE" id="PS50114">
    <property type="entry name" value="GATA_ZN_FINGER_2"/>
    <property type="match status" value="1"/>
</dbReference>
<dbReference type="SMART" id="SM00401">
    <property type="entry name" value="ZnF_GATA"/>
    <property type="match status" value="1"/>
</dbReference>
<dbReference type="GO" id="GO:0005634">
    <property type="term" value="C:nucleus"/>
    <property type="evidence" value="ECO:0007669"/>
    <property type="project" value="UniProtKB-SubCell"/>
</dbReference>
<evidence type="ECO:0000256" key="9">
    <source>
        <dbReference type="PROSITE-ProRule" id="PRU00094"/>
    </source>
</evidence>
<evidence type="ECO:0000256" key="2">
    <source>
        <dbReference type="ARBA" id="ARBA00014943"/>
    </source>
</evidence>
<evidence type="ECO:0000256" key="10">
    <source>
        <dbReference type="SAM" id="MobiDB-lite"/>
    </source>
</evidence>
<gene>
    <name evidence="12" type="ORF">DIATSA_LOCUS10108</name>
</gene>
<name>A0A9N9R8R9_9NEOP</name>
<evidence type="ECO:0000313" key="12">
    <source>
        <dbReference type="EMBL" id="CAG9792592.1"/>
    </source>
</evidence>
<dbReference type="GO" id="GO:0008270">
    <property type="term" value="F:zinc ion binding"/>
    <property type="evidence" value="ECO:0007669"/>
    <property type="project" value="UniProtKB-KW"/>
</dbReference>
<dbReference type="PANTHER" id="PTHR13340">
    <property type="entry name" value="GATA ZINC FINGER DOMAIN-CONTAINING"/>
    <property type="match status" value="1"/>
</dbReference>
<dbReference type="SUPFAM" id="SSF57716">
    <property type="entry name" value="Glucocorticoid receptor-like (DNA-binding domain)"/>
    <property type="match status" value="1"/>
</dbReference>